<sequence length="373" mass="42959">MKHDRPLRLVMHIGPHKTATTYMQANFHDNAEALLKRGWLYPAIGERVGIAHHDLSDHETQFVKREGPAYADFMKVLQRADREGLDILLSSEGFRRWKKEHFQAIGDIIGKRRLTVVYTLRDPLDTIYSFWAQKASMGSAPSLPKWMEKPLRSPLRATFMNPLREIRPVATLPGVDYKVLLYEGIRRDKLDIYSYFLQTALGIHDMQATKPSTNERLPIELTEFIRLLAKESSFPTGKANSRRAVHIGVVMRFLFTSEEKARIIETMSTAGAPARRTLSLPRKSRNFRTVERRLMTVLGERMHPRPSSKSLFGSGTATFTYYDDEALRAIPEVQAVLQASLKKTKKNYPPLAALNMGKRLLVRWRKIRKRVRF</sequence>
<gene>
    <name evidence="1" type="ORF">GGQ64_001048</name>
</gene>
<dbReference type="AlphaFoldDB" id="A0A7W6D340"/>
<dbReference type="Proteomes" id="UP000574761">
    <property type="component" value="Unassembled WGS sequence"/>
</dbReference>
<dbReference type="EMBL" id="JACIEE010000002">
    <property type="protein sequence ID" value="MBB3975861.1"/>
    <property type="molecule type" value="Genomic_DNA"/>
</dbReference>
<keyword evidence="2" id="KW-1185">Reference proteome</keyword>
<proteinExistence type="predicted"/>
<name>A0A7W6D340_9HYPH</name>
<accession>A0A7W6D340</accession>
<reference evidence="1 2" key="1">
    <citation type="submission" date="2020-08" db="EMBL/GenBank/DDBJ databases">
        <title>Genomic Encyclopedia of Type Strains, Phase IV (KMG-IV): sequencing the most valuable type-strain genomes for metagenomic binning, comparative biology and taxonomic classification.</title>
        <authorList>
            <person name="Goeker M."/>
        </authorList>
    </citation>
    <scope>NUCLEOTIDE SEQUENCE [LARGE SCALE GENOMIC DNA]</scope>
    <source>
        <strain evidence="1 2">DSM 100211</strain>
    </source>
</reference>
<comment type="caution">
    <text evidence="1">The sequence shown here is derived from an EMBL/GenBank/DDBJ whole genome shotgun (WGS) entry which is preliminary data.</text>
</comment>
<evidence type="ECO:0008006" key="3">
    <source>
        <dbReference type="Google" id="ProtNLM"/>
    </source>
</evidence>
<protein>
    <recommendedName>
        <fullName evidence="3">Sulfotransferase domain-containing protein</fullName>
    </recommendedName>
</protein>
<evidence type="ECO:0000313" key="1">
    <source>
        <dbReference type="EMBL" id="MBB3975861.1"/>
    </source>
</evidence>
<dbReference type="SUPFAM" id="SSF52540">
    <property type="entry name" value="P-loop containing nucleoside triphosphate hydrolases"/>
    <property type="match status" value="1"/>
</dbReference>
<dbReference type="RefSeq" id="WP_183800077.1">
    <property type="nucleotide sequence ID" value="NZ_JACIEE010000002.1"/>
</dbReference>
<dbReference type="InterPro" id="IPR027417">
    <property type="entry name" value="P-loop_NTPase"/>
</dbReference>
<evidence type="ECO:0000313" key="2">
    <source>
        <dbReference type="Proteomes" id="UP000574761"/>
    </source>
</evidence>
<organism evidence="1 2">
    <name type="scientific">Mycoplana azooxidifex</name>
    <dbReference type="NCBI Taxonomy" id="1636188"/>
    <lineage>
        <taxon>Bacteria</taxon>
        <taxon>Pseudomonadati</taxon>
        <taxon>Pseudomonadota</taxon>
        <taxon>Alphaproteobacteria</taxon>
        <taxon>Hyphomicrobiales</taxon>
        <taxon>Rhizobiaceae</taxon>
        <taxon>Mycoplana</taxon>
    </lineage>
</organism>